<gene>
    <name evidence="1" type="ORF">ACCI49_13920</name>
</gene>
<dbReference type="Pfam" id="PF07275">
    <property type="entry name" value="ArdA"/>
    <property type="match status" value="1"/>
</dbReference>
<evidence type="ECO:0000313" key="2">
    <source>
        <dbReference type="Proteomes" id="UP001569428"/>
    </source>
</evidence>
<name>A0ABV4P1Y0_9GAMM</name>
<evidence type="ECO:0000313" key="1">
    <source>
        <dbReference type="EMBL" id="MFA0812014.1"/>
    </source>
</evidence>
<reference evidence="1 2" key="1">
    <citation type="submission" date="2024-08" db="EMBL/GenBank/DDBJ databases">
        <authorList>
            <person name="Ishaq N."/>
        </authorList>
    </citation>
    <scope>NUCLEOTIDE SEQUENCE [LARGE SCALE GENOMIC DNA]</scope>
    <source>
        <strain evidence="1 2">DSM 18651</strain>
    </source>
</reference>
<dbReference type="RefSeq" id="WP_371839627.1">
    <property type="nucleotide sequence ID" value="NZ_JBGMEK010000031.1"/>
</dbReference>
<organism evidence="1 2">
    <name type="scientific">Microbulbifer epialgicus</name>
    <dbReference type="NCBI Taxonomy" id="393907"/>
    <lineage>
        <taxon>Bacteria</taxon>
        <taxon>Pseudomonadati</taxon>
        <taxon>Pseudomonadota</taxon>
        <taxon>Gammaproteobacteria</taxon>
        <taxon>Cellvibrionales</taxon>
        <taxon>Microbulbiferaceae</taxon>
        <taxon>Microbulbifer</taxon>
    </lineage>
</organism>
<sequence>MANITFYELSTYNNGLLLPFTIDLDELSSEEEFNDAVQDCLQALKEKVIAGEFPHADIEYQGGYYTFEEYRVADSEDVPDKYVGEYSLDSEYWEYREAVEEHGAEVVDAALSIGYELGSLEDYYEGHVEEKNDDAETLGEWAYQNDHLGEIPDHLEGYIDWDSVGRDLNCSGWCVVKGHVFSV</sequence>
<comment type="caution">
    <text evidence="1">The sequence shown here is derived from an EMBL/GenBank/DDBJ whole genome shotgun (WGS) entry which is preliminary data.</text>
</comment>
<dbReference type="Gene3D" id="1.10.10.1190">
    <property type="entry name" value="Antirestriction protein ArdA, domain 3"/>
    <property type="match status" value="1"/>
</dbReference>
<dbReference type="Proteomes" id="UP001569428">
    <property type="component" value="Unassembled WGS sequence"/>
</dbReference>
<dbReference type="InterPro" id="IPR009899">
    <property type="entry name" value="ArdA"/>
</dbReference>
<accession>A0ABV4P1Y0</accession>
<dbReference type="InterPro" id="IPR041893">
    <property type="entry name" value="ArdA_dom3"/>
</dbReference>
<proteinExistence type="predicted"/>
<protein>
    <submittedName>
        <fullName evidence="1">Antirestriction protein ArdA</fullName>
    </submittedName>
</protein>
<keyword evidence="2" id="KW-1185">Reference proteome</keyword>
<dbReference type="EMBL" id="JBGMEK010000031">
    <property type="protein sequence ID" value="MFA0812014.1"/>
    <property type="molecule type" value="Genomic_DNA"/>
</dbReference>